<keyword evidence="2" id="KW-1185">Reference proteome</keyword>
<dbReference type="InterPro" id="IPR050309">
    <property type="entry name" value="Type-B_Carboxylest/Lipase"/>
</dbReference>
<reference evidence="3" key="1">
    <citation type="submission" date="2022-11" db="UniProtKB">
        <authorList>
            <consortium name="WormBaseParasite"/>
        </authorList>
    </citation>
    <scope>IDENTIFICATION</scope>
</reference>
<organism evidence="2 3">
    <name type="scientific">Acrobeloides nanus</name>
    <dbReference type="NCBI Taxonomy" id="290746"/>
    <lineage>
        <taxon>Eukaryota</taxon>
        <taxon>Metazoa</taxon>
        <taxon>Ecdysozoa</taxon>
        <taxon>Nematoda</taxon>
        <taxon>Chromadorea</taxon>
        <taxon>Rhabditida</taxon>
        <taxon>Tylenchina</taxon>
        <taxon>Cephalobomorpha</taxon>
        <taxon>Cephaloboidea</taxon>
        <taxon>Cephalobidae</taxon>
        <taxon>Acrobeloides</taxon>
    </lineage>
</organism>
<dbReference type="Pfam" id="PF00135">
    <property type="entry name" value="COesterase"/>
    <property type="match status" value="1"/>
</dbReference>
<evidence type="ECO:0000313" key="2">
    <source>
        <dbReference type="Proteomes" id="UP000887540"/>
    </source>
</evidence>
<dbReference type="InterPro" id="IPR029058">
    <property type="entry name" value="AB_hydrolase_fold"/>
</dbReference>
<dbReference type="Gene3D" id="3.40.50.1820">
    <property type="entry name" value="alpha/beta hydrolase"/>
    <property type="match status" value="1"/>
</dbReference>
<evidence type="ECO:0000313" key="3">
    <source>
        <dbReference type="WBParaSite" id="ACRNAN_scaffold11889.g15192.t1"/>
    </source>
</evidence>
<dbReference type="WBParaSite" id="ACRNAN_scaffold11889.g15192.t1">
    <property type="protein sequence ID" value="ACRNAN_scaffold11889.g15192.t1"/>
    <property type="gene ID" value="ACRNAN_scaffold11889.g15192"/>
</dbReference>
<dbReference type="SUPFAM" id="SSF53474">
    <property type="entry name" value="alpha/beta-Hydrolases"/>
    <property type="match status" value="1"/>
</dbReference>
<dbReference type="Proteomes" id="UP000887540">
    <property type="component" value="Unplaced"/>
</dbReference>
<accession>A0A914CMC7</accession>
<dbReference type="PANTHER" id="PTHR11559">
    <property type="entry name" value="CARBOXYLESTERASE"/>
    <property type="match status" value="1"/>
</dbReference>
<dbReference type="InterPro" id="IPR002018">
    <property type="entry name" value="CarbesteraseB"/>
</dbReference>
<feature type="domain" description="Carboxylesterase type B" evidence="1">
    <location>
        <begin position="3"/>
        <end position="298"/>
    </location>
</feature>
<evidence type="ECO:0000259" key="1">
    <source>
        <dbReference type="Pfam" id="PF00135"/>
    </source>
</evidence>
<name>A0A914CMC7_9BILA</name>
<protein>
    <submittedName>
        <fullName evidence="3">Carboxylesterase type B domain-containing protein</fullName>
    </submittedName>
</protein>
<dbReference type="AlphaFoldDB" id="A0A914CMC7"/>
<proteinExistence type="predicted"/>
<sequence length="328" mass="37655">MNDRVVEHSKQLATELGCETDGSTKIHDCMKNKTAKEIIAATEKLDPIKNSMQKYKFQPRKDGEFFPFSPEVLMKESERIPFMIGVTDLEMGMMVHQPYHPILNRLAIPDDKKKTYNAKDLELFISDAVVPHWETGREGGRFRNALLEHFVDRDPSDDPEVYLKRAAELGSDLMITVPVFQDVELRRAHGEVTYLFMQTHAPKNCCGDPPIAKGAVHSNELAPLFGLSFWGKYEPDEDDIKFKNVLLDGFRNFIKTGSPSSPTQTWPPITKEHPTRHLVVQPEPEIQEEFLHDRMKFWTEELPNKVGVDILKKTRLPAAELHRQHTEL</sequence>